<keyword evidence="4" id="KW-1185">Reference proteome</keyword>
<feature type="region of interest" description="Disordered" evidence="1">
    <location>
        <begin position="392"/>
        <end position="480"/>
    </location>
</feature>
<evidence type="ECO:0000256" key="1">
    <source>
        <dbReference type="SAM" id="MobiDB-lite"/>
    </source>
</evidence>
<evidence type="ECO:0000313" key="3">
    <source>
        <dbReference type="EMBL" id="ANU08537.1"/>
    </source>
</evidence>
<dbReference type="PATRIC" id="fig|645517.4.peg.2235"/>
<dbReference type="STRING" id="645517.A6F65_02254"/>
<feature type="compositionally biased region" description="Low complexity" evidence="1">
    <location>
        <begin position="392"/>
        <end position="411"/>
    </location>
</feature>
<dbReference type="InterPro" id="IPR036680">
    <property type="entry name" value="SPOR-like_sf"/>
</dbReference>
<dbReference type="InterPro" id="IPR007730">
    <property type="entry name" value="SPOR-like_dom"/>
</dbReference>
<name>A0A1C7DAU0_9SPHN</name>
<dbReference type="OrthoDB" id="7398646at2"/>
<protein>
    <submittedName>
        <fullName evidence="3">Sporulation related domain protein</fullName>
    </submittedName>
</protein>
<feature type="domain" description="SPOR" evidence="2">
    <location>
        <begin position="507"/>
        <end position="587"/>
    </location>
</feature>
<dbReference type="SUPFAM" id="SSF110997">
    <property type="entry name" value="Sporulation related repeat"/>
    <property type="match status" value="1"/>
</dbReference>
<dbReference type="KEGG" id="anh:A6F65_02254"/>
<dbReference type="PROSITE" id="PS51724">
    <property type="entry name" value="SPOR"/>
    <property type="match status" value="1"/>
</dbReference>
<dbReference type="SUPFAM" id="SSF48452">
    <property type="entry name" value="TPR-like"/>
    <property type="match status" value="1"/>
</dbReference>
<feature type="compositionally biased region" description="Low complexity" evidence="1">
    <location>
        <begin position="342"/>
        <end position="366"/>
    </location>
</feature>
<reference evidence="3 4" key="1">
    <citation type="submission" date="2016-07" db="EMBL/GenBank/DDBJ databases">
        <title>Complete genome sequence of Altererythrobacter namhicola JCM 16345T, containing esterase-encoding genes.</title>
        <authorList>
            <person name="Cheng H."/>
            <person name="Wu Y.-H."/>
            <person name="Jian S.-L."/>
            <person name="Huo Y.-Y."/>
            <person name="Wang C.-S."/>
            <person name="Xu X.-W."/>
        </authorList>
    </citation>
    <scope>NUCLEOTIDE SEQUENCE [LARGE SCALE GENOMIC DNA]</scope>
    <source>
        <strain evidence="3 4">JCM 16345</strain>
    </source>
</reference>
<dbReference type="Pfam" id="PF05036">
    <property type="entry name" value="SPOR"/>
    <property type="match status" value="1"/>
</dbReference>
<dbReference type="Proteomes" id="UP000092698">
    <property type="component" value="Chromosome"/>
</dbReference>
<evidence type="ECO:0000313" key="4">
    <source>
        <dbReference type="Proteomes" id="UP000092698"/>
    </source>
</evidence>
<feature type="compositionally biased region" description="Low complexity" evidence="1">
    <location>
        <begin position="428"/>
        <end position="437"/>
    </location>
</feature>
<dbReference type="Gene3D" id="1.25.40.10">
    <property type="entry name" value="Tetratricopeptide repeat domain"/>
    <property type="match status" value="1"/>
</dbReference>
<dbReference type="AlphaFoldDB" id="A0A1C7DAU0"/>
<dbReference type="PROSITE" id="PS51257">
    <property type="entry name" value="PROKAR_LIPOPROTEIN"/>
    <property type="match status" value="1"/>
</dbReference>
<organism evidence="3 4">
    <name type="scientific">Paraurantiacibacter namhicola</name>
    <dbReference type="NCBI Taxonomy" id="645517"/>
    <lineage>
        <taxon>Bacteria</taxon>
        <taxon>Pseudomonadati</taxon>
        <taxon>Pseudomonadota</taxon>
        <taxon>Alphaproteobacteria</taxon>
        <taxon>Sphingomonadales</taxon>
        <taxon>Erythrobacteraceae</taxon>
        <taxon>Paraurantiacibacter</taxon>
    </lineage>
</organism>
<evidence type="ECO:0000259" key="2">
    <source>
        <dbReference type="PROSITE" id="PS51724"/>
    </source>
</evidence>
<dbReference type="GO" id="GO:0042834">
    <property type="term" value="F:peptidoglycan binding"/>
    <property type="evidence" value="ECO:0007669"/>
    <property type="project" value="InterPro"/>
</dbReference>
<proteinExistence type="predicted"/>
<dbReference type="EMBL" id="CP016545">
    <property type="protein sequence ID" value="ANU08537.1"/>
    <property type="molecule type" value="Genomic_DNA"/>
</dbReference>
<feature type="compositionally biased region" description="Basic and acidic residues" evidence="1">
    <location>
        <begin position="295"/>
        <end position="325"/>
    </location>
</feature>
<sequence>MRILASSGPLIALGVVAAAACVPVLALAQVSRPVVQALPSEASQTLTRALRNLARNPRSLPDLVDAGEAALELEDGEAALGFFLRAEEVQPAYGRATAGRAAALVLLERPVEALSAFALAQQNGAVMSRFDKWHGLAWDLVGDNQRAQGYYRSVLARGPDAVVSRRLALSLAISGQAEEMDAVLLPLLQAGDIAAYRTRAFALAILGKTDEAVSISSTILPARIAAQIEPYLRYMPRLTRAQQAAAANLGSFPAATSIGIDSPEIAAYSRAAGPVQVARADNSGDRLTPSGRALGRTDRAEAEPPRRESRRERRERERRERESREAGGATIGVVQALPPTPLATEPEPEPVQVAEAPAAVPPASASADVTAAPPRTELPAVAAAQPAVTTAVAGPPVAEAEPEAGPATAPQFDPEPQPVVVARMDQPSTAASATTTAGPSITLDQVPPPAPVEQANPPAPQGLADAFSDFSLPAGESTRPATGAVDITAIEPARETPPPAQAAPGPPPNPSRHWVQVATGRDVSALRFDWRRISRGSGGALDGKSAFTAPWGQTNRLVTGPYDSAADANAAVRALKEEGVDAFRFTSAAGEAVTPLD</sequence>
<dbReference type="InterPro" id="IPR011990">
    <property type="entry name" value="TPR-like_helical_dom_sf"/>
</dbReference>
<gene>
    <name evidence="3" type="ORF">A6F65_02254</name>
</gene>
<dbReference type="RefSeq" id="WP_067788719.1">
    <property type="nucleotide sequence ID" value="NZ_CP016545.1"/>
</dbReference>
<accession>A0A1C7DAU0</accession>
<feature type="region of interest" description="Disordered" evidence="1">
    <location>
        <begin position="277"/>
        <end position="366"/>
    </location>
</feature>